<dbReference type="CDD" id="cd07010">
    <property type="entry name" value="cupin_PMI_type_I_N_bac"/>
    <property type="match status" value="1"/>
</dbReference>
<keyword evidence="3" id="KW-1185">Reference proteome</keyword>
<dbReference type="PANTHER" id="PTHR18964:SF149">
    <property type="entry name" value="BIFUNCTIONAL UDP-N-ACETYLGLUCOSAMINE 2-EPIMERASE_N-ACETYLMANNOSAMINE KINASE"/>
    <property type="match status" value="1"/>
</dbReference>
<dbReference type="SUPFAM" id="SSF53067">
    <property type="entry name" value="Actin-like ATPase domain"/>
    <property type="match status" value="1"/>
</dbReference>
<dbReference type="InterPro" id="IPR014710">
    <property type="entry name" value="RmlC-like_jellyroll"/>
</dbReference>
<accession>A0A172U1R2</accession>
<dbReference type="SUPFAM" id="SSF51182">
    <property type="entry name" value="RmlC-like cupins"/>
    <property type="match status" value="1"/>
</dbReference>
<dbReference type="PANTHER" id="PTHR18964">
    <property type="entry name" value="ROK (REPRESSOR, ORF, KINASE) FAMILY"/>
    <property type="match status" value="1"/>
</dbReference>
<reference evidence="3" key="1">
    <citation type="submission" date="2015-01" db="EMBL/GenBank/DDBJ databases">
        <title>Flavisolibacter sp./LCS9/ whole genome sequencing.</title>
        <authorList>
            <person name="Kim M.K."/>
            <person name="Srinivasan S."/>
            <person name="Lee J.-J."/>
        </authorList>
    </citation>
    <scope>NUCLEOTIDE SEQUENCE [LARGE SCALE GENOMIC DNA]</scope>
    <source>
        <strain evidence="3">LCS9</strain>
    </source>
</reference>
<proteinExistence type="inferred from homology"/>
<dbReference type="Gene3D" id="2.60.120.10">
    <property type="entry name" value="Jelly Rolls"/>
    <property type="match status" value="1"/>
</dbReference>
<dbReference type="KEGG" id="fla:SY85_03720"/>
<comment type="similarity">
    <text evidence="1">Belongs to the ROK (NagC/XylR) family.</text>
</comment>
<dbReference type="InterPro" id="IPR043129">
    <property type="entry name" value="ATPase_NBD"/>
</dbReference>
<evidence type="ECO:0008006" key="4">
    <source>
        <dbReference type="Google" id="ProtNLM"/>
    </source>
</evidence>
<gene>
    <name evidence="2" type="ORF">SY85_03720</name>
</gene>
<dbReference type="STRING" id="1492898.SY85_03720"/>
<dbReference type="EMBL" id="CP011390">
    <property type="protein sequence ID" value="ANE53301.1"/>
    <property type="molecule type" value="Genomic_DNA"/>
</dbReference>
<dbReference type="Gene3D" id="3.30.420.40">
    <property type="match status" value="2"/>
</dbReference>
<evidence type="ECO:0000313" key="2">
    <source>
        <dbReference type="EMBL" id="ANE53301.1"/>
    </source>
</evidence>
<dbReference type="PATRIC" id="fig|1492898.3.peg.811"/>
<sequence length="879" mass="98701">MACVACGRILEDTFSQKPVTAYASRDVIIGQWLDAFEFSLSKVPSSRINGVGISMPGPFDYSNGISLIQGVNKYDELYGVNVKEVLKTKLGFTEDLPIHFENDAFCFGLGESLTGVAASCHKVIAITLGTGLGAAFLAGGKIQKEGIGVPPEGFLYNTPFKDGIAEDYLSTAWLVSQFNAISTKRVREAKEIYERALSGNDSFAIDIFQSFGKNLGECLAPWVKSFGAECLIIGGNISKASAFFLQELQQVFKQHCPTLMIQIAKETELAAIAGAAGLVQPTRGNENATESTQLWRKTKQPLMPLEIKSITESKGEYNLYPFTSLGAQKIFSGFDSIAEWIISQKVVLIDGYVGVDWMTVRRELDDVFNKKELKVQWVDTAAFLQTEEEIDAIVAPFLGEQDSVWGRKTDLLLKDLYNLEHLHQVQPDAACDICIFFGIGAGLSSWDAPIVYIDLPKNELQHRMAAGSICNLGKTKPETAAAMYKRFYFVDWEILNRFRLQLLSRIALVADGQWQNEITWSNYSDVKNGLGHLAKNAIRVRPWLAPGAWGGQWLKNHIKELNKEEVNYAWSFELIVPENGLVFESDGYLLEVAFDWLMLQEADAVLGKDAARFGLEFPIRFDFLDTIDGGNLSIQCHPRLDYIRKQFGETITQDETYYIVDCQEGAKVYLGFQEDIDPEKFRSELERSLEEKVPVAIEKYVQVHPSHKHDLFLIPHGTVHSSGAGNLVLEISATPYIFTFKMYDWLRLDLNGKPRPINIDHAFRNLNFERKGELVKKELISHPAVLEKGSNWQVVHLPTHPDHFYDVHRLEFSETITVDTENGCHVLMLVEGTSIVVETEEVQQRYNFAETFVIPAAAGKYRLVNEGKEMAKVIKAFIK</sequence>
<dbReference type="InterPro" id="IPR000600">
    <property type="entry name" value="ROK"/>
</dbReference>
<dbReference type="Proteomes" id="UP000077177">
    <property type="component" value="Chromosome"/>
</dbReference>
<organism evidence="2 3">
    <name type="scientific">Flavisolibacter tropicus</name>
    <dbReference type="NCBI Taxonomy" id="1492898"/>
    <lineage>
        <taxon>Bacteria</taxon>
        <taxon>Pseudomonadati</taxon>
        <taxon>Bacteroidota</taxon>
        <taxon>Chitinophagia</taxon>
        <taxon>Chitinophagales</taxon>
        <taxon>Chitinophagaceae</taxon>
        <taxon>Flavisolibacter</taxon>
    </lineage>
</organism>
<dbReference type="Pfam" id="PF00480">
    <property type="entry name" value="ROK"/>
    <property type="match status" value="1"/>
</dbReference>
<evidence type="ECO:0000313" key="3">
    <source>
        <dbReference type="Proteomes" id="UP000077177"/>
    </source>
</evidence>
<evidence type="ECO:0000256" key="1">
    <source>
        <dbReference type="ARBA" id="ARBA00006479"/>
    </source>
</evidence>
<dbReference type="AlphaFoldDB" id="A0A172U1R2"/>
<dbReference type="InterPro" id="IPR011051">
    <property type="entry name" value="RmlC_Cupin_sf"/>
</dbReference>
<protein>
    <recommendedName>
        <fullName evidence="4">ROK family transcriptional regulator</fullName>
    </recommendedName>
</protein>
<name>A0A172U1R2_9BACT</name>
<reference evidence="2 3" key="2">
    <citation type="journal article" date="2016" name="Int. J. Syst. Evol. Microbiol.">
        <title>Flavisolibacter tropicus sp. nov., isolated from tropical soil.</title>
        <authorList>
            <person name="Lee J.J."/>
            <person name="Kang M.S."/>
            <person name="Kim G.S."/>
            <person name="Lee C.S."/>
            <person name="Lim S."/>
            <person name="Lee J."/>
            <person name="Roh S.H."/>
            <person name="Kang H."/>
            <person name="Ha J.M."/>
            <person name="Bae S."/>
            <person name="Jung H.Y."/>
            <person name="Kim M.K."/>
        </authorList>
    </citation>
    <scope>NUCLEOTIDE SEQUENCE [LARGE SCALE GENOMIC DNA]</scope>
    <source>
        <strain evidence="2 3">LCS9</strain>
    </source>
</reference>